<comment type="caution">
    <text evidence="1">The sequence shown here is derived from an EMBL/GenBank/DDBJ whole genome shotgun (WGS) entry which is preliminary data.</text>
</comment>
<dbReference type="Proteomes" id="UP001433508">
    <property type="component" value="Unassembled WGS sequence"/>
</dbReference>
<protein>
    <submittedName>
        <fullName evidence="1">Uncharacterized protein</fullName>
    </submittedName>
</protein>
<dbReference type="EMBL" id="MU971493">
    <property type="protein sequence ID" value="KAK9234279.1"/>
    <property type="molecule type" value="Genomic_DNA"/>
</dbReference>
<gene>
    <name evidence="1" type="ORF">V1525DRAFT_367180</name>
</gene>
<keyword evidence="2" id="KW-1185">Reference proteome</keyword>
<evidence type="ECO:0000313" key="1">
    <source>
        <dbReference type="EMBL" id="KAK9234279.1"/>
    </source>
</evidence>
<proteinExistence type="predicted"/>
<name>A0ACC3SSA5_LIPKO</name>
<evidence type="ECO:0000313" key="2">
    <source>
        <dbReference type="Proteomes" id="UP001433508"/>
    </source>
</evidence>
<sequence>MQSGGDRGSTSYYAGLYEDGFWKCNCQPPRQAAYREVKKEGRNKGRFFYACATGKCKFFLWEEDAHPRETNSTTTQAHKRRLNANPAATTRHQNQSSTDTSPAASTGRQVVNPENISTEGSGRKDAFGAGFDESVTGVDSIRRDWARVLTQTKPRLEVLETENERLLSRREELSENIRDLRERITREEDRLLRLKAHRRDLESLGNGRR</sequence>
<accession>A0ACC3SSA5</accession>
<reference evidence="2" key="1">
    <citation type="journal article" date="2024" name="Front. Bioeng. Biotechnol.">
        <title>Genome-scale model development and genomic sequencing of the oleaginous clade Lipomyces.</title>
        <authorList>
            <person name="Czajka J.J."/>
            <person name="Han Y."/>
            <person name="Kim J."/>
            <person name="Mondo S.J."/>
            <person name="Hofstad B.A."/>
            <person name="Robles A."/>
            <person name="Haridas S."/>
            <person name="Riley R."/>
            <person name="LaButti K."/>
            <person name="Pangilinan J."/>
            <person name="Andreopoulos W."/>
            <person name="Lipzen A."/>
            <person name="Yan J."/>
            <person name="Wang M."/>
            <person name="Ng V."/>
            <person name="Grigoriev I.V."/>
            <person name="Spatafora J.W."/>
            <person name="Magnuson J.K."/>
            <person name="Baker S.E."/>
            <person name="Pomraning K.R."/>
        </authorList>
    </citation>
    <scope>NUCLEOTIDE SEQUENCE [LARGE SCALE GENOMIC DNA]</scope>
    <source>
        <strain evidence="2">CBS 7786</strain>
    </source>
</reference>
<organism evidence="1 2">
    <name type="scientific">Lipomyces kononenkoae</name>
    <name type="common">Yeast</name>
    <dbReference type="NCBI Taxonomy" id="34357"/>
    <lineage>
        <taxon>Eukaryota</taxon>
        <taxon>Fungi</taxon>
        <taxon>Dikarya</taxon>
        <taxon>Ascomycota</taxon>
        <taxon>Saccharomycotina</taxon>
        <taxon>Lipomycetes</taxon>
        <taxon>Lipomycetales</taxon>
        <taxon>Lipomycetaceae</taxon>
        <taxon>Lipomyces</taxon>
    </lineage>
</organism>